<dbReference type="FunFam" id="3.40.80.10:FF:000003">
    <property type="entry name" value="N-acetylmuramoyl-L-alanine amidase"/>
    <property type="match status" value="1"/>
</dbReference>
<name>A0A172XRS3_9FLAO</name>
<feature type="domain" description="N-acetylmuramoyl-L-alanine amidase" evidence="7">
    <location>
        <begin position="93"/>
        <end position="235"/>
    </location>
</feature>
<comment type="similarity">
    <text evidence="2">Belongs to the N-acetylmuramoyl-L-alanine amidase 2 family.</text>
</comment>
<dbReference type="SUPFAM" id="SSF47090">
    <property type="entry name" value="PGBD-like"/>
    <property type="match status" value="1"/>
</dbReference>
<reference evidence="8 9" key="1">
    <citation type="submission" date="2016-04" db="EMBL/GenBank/DDBJ databases">
        <title>Complete Genome Sequence of Chryseobacterium sp. IHBB 10212.</title>
        <authorList>
            <person name="Pal M."/>
            <person name="Swarnkar M.K."/>
            <person name="Kaushal K."/>
            <person name="Chhibber S."/>
            <person name="Singh A.K."/>
            <person name="Gulati A."/>
        </authorList>
    </citation>
    <scope>NUCLEOTIDE SEQUENCE [LARGE SCALE GENOMIC DNA]</scope>
    <source>
        <strain evidence="8 9">IHBB 10212</strain>
    </source>
</reference>
<accession>A0A172XRS3</accession>
<evidence type="ECO:0000256" key="1">
    <source>
        <dbReference type="ARBA" id="ARBA00001561"/>
    </source>
</evidence>
<dbReference type="PANTHER" id="PTHR30417">
    <property type="entry name" value="N-ACETYLMURAMOYL-L-ALANINE AMIDASE AMID"/>
    <property type="match status" value="1"/>
</dbReference>
<dbReference type="Pfam" id="PF01471">
    <property type="entry name" value="PG_binding_1"/>
    <property type="match status" value="1"/>
</dbReference>
<dbReference type="RefSeq" id="WP_066751140.1">
    <property type="nucleotide sequence ID" value="NZ_CP015199.1"/>
</dbReference>
<dbReference type="SMART" id="SM00644">
    <property type="entry name" value="Ami_2"/>
    <property type="match status" value="1"/>
</dbReference>
<keyword evidence="4" id="KW-0378">Hydrolase</keyword>
<dbReference type="Gene3D" id="3.40.80.10">
    <property type="entry name" value="Peptidoglycan recognition protein-like"/>
    <property type="match status" value="1"/>
</dbReference>
<dbReference type="STRING" id="1685010.A0O34_03310"/>
<evidence type="ECO:0000256" key="3">
    <source>
        <dbReference type="ARBA" id="ARBA00011901"/>
    </source>
</evidence>
<evidence type="ECO:0000256" key="4">
    <source>
        <dbReference type="ARBA" id="ARBA00022801"/>
    </source>
</evidence>
<dbReference type="InterPro" id="IPR036365">
    <property type="entry name" value="PGBD-like_sf"/>
</dbReference>
<dbReference type="GO" id="GO:0009254">
    <property type="term" value="P:peptidoglycan turnover"/>
    <property type="evidence" value="ECO:0007669"/>
    <property type="project" value="TreeGrafter"/>
</dbReference>
<keyword evidence="9" id="KW-1185">Reference proteome</keyword>
<sequence>MRKTLYIIGLSAFVFSCTPQQNAKKSSYKPKSPVSQPKTAIKTQTPEKPKPQITNDHGVEFFTTNIADATKNDNTASYGSIVSAKPAGYKVVKTYFPAIAQNFRQRYLILHYTALPDEKSITVLSQQAVSAHYLVNNTGDNEIYQLVDENKRSYHAGVSSWRNDKNLNDTSIGIEIVNAGYTADATGKKLFVPFSDDQVKKVAALAKDIITRYQIPATNVLAHSDIAPTRKQDPGPFFPWKKLYDQYQIGMWYDEASKQSYYDLATSTDFTAKYNDPAFISSVQTQLQKFGYGLDLSGKWDDGTKKTIEAFQYHFRPQNYDGIMDAETWSILQALSLKYPVK</sequence>
<organism evidence="8 9">
    <name type="scientific">Chryseobacterium glaciei</name>
    <dbReference type="NCBI Taxonomy" id="1685010"/>
    <lineage>
        <taxon>Bacteria</taxon>
        <taxon>Pseudomonadati</taxon>
        <taxon>Bacteroidota</taxon>
        <taxon>Flavobacteriia</taxon>
        <taxon>Flavobacteriales</taxon>
        <taxon>Weeksellaceae</taxon>
        <taxon>Chryseobacterium group</taxon>
        <taxon>Chryseobacterium</taxon>
    </lineage>
</organism>
<proteinExistence type="inferred from homology"/>
<evidence type="ECO:0000256" key="5">
    <source>
        <dbReference type="ARBA" id="ARBA00023316"/>
    </source>
</evidence>
<dbReference type="PANTHER" id="PTHR30417:SF1">
    <property type="entry name" value="N-ACETYLMURAMOYL-L-ALANINE AMIDASE AMID"/>
    <property type="match status" value="1"/>
</dbReference>
<dbReference type="KEGG" id="chh:A0O34_03310"/>
<dbReference type="GO" id="GO:0009253">
    <property type="term" value="P:peptidoglycan catabolic process"/>
    <property type="evidence" value="ECO:0007669"/>
    <property type="project" value="InterPro"/>
</dbReference>
<dbReference type="InterPro" id="IPR051206">
    <property type="entry name" value="NAMLAA_amidase_2"/>
</dbReference>
<dbReference type="Gene3D" id="1.10.101.10">
    <property type="entry name" value="PGBD-like superfamily/PGBD"/>
    <property type="match status" value="1"/>
</dbReference>
<dbReference type="InterPro" id="IPR002477">
    <property type="entry name" value="Peptidoglycan-bd-like"/>
</dbReference>
<dbReference type="InterPro" id="IPR002502">
    <property type="entry name" value="Amidase_domain"/>
</dbReference>
<dbReference type="SUPFAM" id="SSF55846">
    <property type="entry name" value="N-acetylmuramoyl-L-alanine amidase-like"/>
    <property type="match status" value="1"/>
</dbReference>
<dbReference type="PROSITE" id="PS51257">
    <property type="entry name" value="PROKAR_LIPOPROTEIN"/>
    <property type="match status" value="1"/>
</dbReference>
<dbReference type="CDD" id="cd06583">
    <property type="entry name" value="PGRP"/>
    <property type="match status" value="1"/>
</dbReference>
<dbReference type="GO" id="GO:0008745">
    <property type="term" value="F:N-acetylmuramoyl-L-alanine amidase activity"/>
    <property type="evidence" value="ECO:0007669"/>
    <property type="project" value="UniProtKB-EC"/>
</dbReference>
<dbReference type="EC" id="3.5.1.28" evidence="3"/>
<evidence type="ECO:0000256" key="6">
    <source>
        <dbReference type="SAM" id="MobiDB-lite"/>
    </source>
</evidence>
<dbReference type="InterPro" id="IPR036366">
    <property type="entry name" value="PGBDSf"/>
</dbReference>
<evidence type="ECO:0000259" key="7">
    <source>
        <dbReference type="SMART" id="SM00644"/>
    </source>
</evidence>
<gene>
    <name evidence="8" type="ORF">A0O34_03310</name>
</gene>
<feature type="region of interest" description="Disordered" evidence="6">
    <location>
        <begin position="23"/>
        <end position="55"/>
    </location>
</feature>
<dbReference type="GO" id="GO:0071555">
    <property type="term" value="P:cell wall organization"/>
    <property type="evidence" value="ECO:0007669"/>
    <property type="project" value="UniProtKB-KW"/>
</dbReference>
<protein>
    <recommendedName>
        <fullName evidence="3">N-acetylmuramoyl-L-alanine amidase</fullName>
        <ecNumber evidence="3">3.5.1.28</ecNumber>
    </recommendedName>
</protein>
<evidence type="ECO:0000256" key="2">
    <source>
        <dbReference type="ARBA" id="ARBA00007553"/>
    </source>
</evidence>
<evidence type="ECO:0000313" key="8">
    <source>
        <dbReference type="EMBL" id="ANF49634.1"/>
    </source>
</evidence>
<evidence type="ECO:0000313" key="9">
    <source>
        <dbReference type="Proteomes" id="UP000077824"/>
    </source>
</evidence>
<dbReference type="OrthoDB" id="9794842at2"/>
<dbReference type="EMBL" id="CP015199">
    <property type="protein sequence ID" value="ANF49634.1"/>
    <property type="molecule type" value="Genomic_DNA"/>
</dbReference>
<dbReference type="Proteomes" id="UP000077824">
    <property type="component" value="Chromosome"/>
</dbReference>
<comment type="catalytic activity">
    <reaction evidence="1">
        <text>Hydrolyzes the link between N-acetylmuramoyl residues and L-amino acid residues in certain cell-wall glycopeptides.</text>
        <dbReference type="EC" id="3.5.1.28"/>
    </reaction>
</comment>
<keyword evidence="5" id="KW-0961">Cell wall biogenesis/degradation</keyword>
<dbReference type="InterPro" id="IPR036505">
    <property type="entry name" value="Amidase/PGRP_sf"/>
</dbReference>
<dbReference type="Pfam" id="PF01510">
    <property type="entry name" value="Amidase_2"/>
    <property type="match status" value="1"/>
</dbReference>
<feature type="compositionally biased region" description="Low complexity" evidence="6">
    <location>
        <begin position="29"/>
        <end position="38"/>
    </location>
</feature>
<dbReference type="AlphaFoldDB" id="A0A172XRS3"/>